<dbReference type="EMBL" id="CM008975">
    <property type="protein sequence ID" value="PNW73375.1"/>
    <property type="molecule type" value="Genomic_DNA"/>
</dbReference>
<dbReference type="Pfam" id="PF12680">
    <property type="entry name" value="SnoaL_2"/>
    <property type="match status" value="1"/>
</dbReference>
<dbReference type="PaxDb" id="3055-EDO97558"/>
<proteinExistence type="predicted"/>
<keyword evidence="4" id="KW-1185">Reference proteome</keyword>
<dbReference type="InterPro" id="IPR006311">
    <property type="entry name" value="TAT_signal"/>
</dbReference>
<dbReference type="AlphaFoldDB" id="A0A2K3CYL3"/>
<dbReference type="KEGG" id="cre:CHLRE_14g630000v5"/>
<organism evidence="3 4">
    <name type="scientific">Chlamydomonas reinhardtii</name>
    <name type="common">Chlamydomonas smithii</name>
    <dbReference type="NCBI Taxonomy" id="3055"/>
    <lineage>
        <taxon>Eukaryota</taxon>
        <taxon>Viridiplantae</taxon>
        <taxon>Chlorophyta</taxon>
        <taxon>core chlorophytes</taxon>
        <taxon>Chlorophyceae</taxon>
        <taxon>CS clade</taxon>
        <taxon>Chlamydomonadales</taxon>
        <taxon>Chlamydomonadaceae</taxon>
        <taxon>Chlamydomonas</taxon>
    </lineage>
</organism>
<dbReference type="RefSeq" id="XP_042917038.1">
    <property type="nucleotide sequence ID" value="XM_043070365.1"/>
</dbReference>
<dbReference type="Gramene" id="PNW73375">
    <property type="protein sequence ID" value="PNW73375"/>
    <property type="gene ID" value="CHLRE_14g630000v5"/>
</dbReference>
<gene>
    <name evidence="3" type="ORF">CHLRE_14g630000v5</name>
</gene>
<dbReference type="InParanoid" id="A0A2K3CYL3"/>
<reference evidence="3 4" key="1">
    <citation type="journal article" date="2007" name="Science">
        <title>The Chlamydomonas genome reveals the evolution of key animal and plant functions.</title>
        <authorList>
            <person name="Merchant S.S."/>
            <person name="Prochnik S.E."/>
            <person name="Vallon O."/>
            <person name="Harris E.H."/>
            <person name="Karpowicz S.J."/>
            <person name="Witman G.B."/>
            <person name="Terry A."/>
            <person name="Salamov A."/>
            <person name="Fritz-Laylin L.K."/>
            <person name="Marechal-Drouard L."/>
            <person name="Marshall W.F."/>
            <person name="Qu L.H."/>
            <person name="Nelson D.R."/>
            <person name="Sanderfoot A.A."/>
            <person name="Spalding M.H."/>
            <person name="Kapitonov V.V."/>
            <person name="Ren Q."/>
            <person name="Ferris P."/>
            <person name="Lindquist E."/>
            <person name="Shapiro H."/>
            <person name="Lucas S.M."/>
            <person name="Grimwood J."/>
            <person name="Schmutz J."/>
            <person name="Cardol P."/>
            <person name="Cerutti H."/>
            <person name="Chanfreau G."/>
            <person name="Chen C.L."/>
            <person name="Cognat V."/>
            <person name="Croft M.T."/>
            <person name="Dent R."/>
            <person name="Dutcher S."/>
            <person name="Fernandez E."/>
            <person name="Fukuzawa H."/>
            <person name="Gonzalez-Ballester D."/>
            <person name="Gonzalez-Halphen D."/>
            <person name="Hallmann A."/>
            <person name="Hanikenne M."/>
            <person name="Hippler M."/>
            <person name="Inwood W."/>
            <person name="Jabbari K."/>
            <person name="Kalanon M."/>
            <person name="Kuras R."/>
            <person name="Lefebvre P.A."/>
            <person name="Lemaire S.D."/>
            <person name="Lobanov A.V."/>
            <person name="Lohr M."/>
            <person name="Manuell A."/>
            <person name="Meier I."/>
            <person name="Mets L."/>
            <person name="Mittag M."/>
            <person name="Mittelmeier T."/>
            <person name="Moroney J.V."/>
            <person name="Moseley J."/>
            <person name="Napoli C."/>
            <person name="Nedelcu A.M."/>
            <person name="Niyogi K."/>
            <person name="Novoselov S.V."/>
            <person name="Paulsen I.T."/>
            <person name="Pazour G."/>
            <person name="Purton S."/>
            <person name="Ral J.P."/>
            <person name="Riano-Pachon D.M."/>
            <person name="Riekhof W."/>
            <person name="Rymarquis L."/>
            <person name="Schroda M."/>
            <person name="Stern D."/>
            <person name="Umen J."/>
            <person name="Willows R."/>
            <person name="Wilson N."/>
            <person name="Zimmer S.L."/>
            <person name="Allmer J."/>
            <person name="Balk J."/>
            <person name="Bisova K."/>
            <person name="Chen C.J."/>
            <person name="Elias M."/>
            <person name="Gendler K."/>
            <person name="Hauser C."/>
            <person name="Lamb M.R."/>
            <person name="Ledford H."/>
            <person name="Long J.C."/>
            <person name="Minagawa J."/>
            <person name="Page M.D."/>
            <person name="Pan J."/>
            <person name="Pootakham W."/>
            <person name="Roje S."/>
            <person name="Rose A."/>
            <person name="Stahlberg E."/>
            <person name="Terauchi A.M."/>
            <person name="Yang P."/>
            <person name="Ball S."/>
            <person name="Bowler C."/>
            <person name="Dieckmann C.L."/>
            <person name="Gladyshev V.N."/>
            <person name="Green P."/>
            <person name="Jorgensen R."/>
            <person name="Mayfield S."/>
            <person name="Mueller-Roeber B."/>
            <person name="Rajamani S."/>
            <person name="Sayre R.T."/>
            <person name="Brokstein P."/>
            <person name="Dubchak I."/>
            <person name="Goodstein D."/>
            <person name="Hornick L."/>
            <person name="Huang Y.W."/>
            <person name="Jhaveri J."/>
            <person name="Luo Y."/>
            <person name="Martinez D."/>
            <person name="Ngau W.C."/>
            <person name="Otillar B."/>
            <person name="Poliakov A."/>
            <person name="Porter A."/>
            <person name="Szajkowski L."/>
            <person name="Werner G."/>
            <person name="Zhou K."/>
            <person name="Grigoriev I.V."/>
            <person name="Rokhsar D.S."/>
            <person name="Grossman A.R."/>
        </authorList>
    </citation>
    <scope>NUCLEOTIDE SEQUENCE [LARGE SCALE GENOMIC DNA]</scope>
    <source>
        <strain evidence="4">CC-503</strain>
    </source>
</reference>
<feature type="region of interest" description="Disordered" evidence="1">
    <location>
        <begin position="1"/>
        <end position="28"/>
    </location>
</feature>
<dbReference type="PROSITE" id="PS51318">
    <property type="entry name" value="TAT"/>
    <property type="match status" value="1"/>
</dbReference>
<protein>
    <recommendedName>
        <fullName evidence="2">SnoaL-like domain-containing protein</fullName>
    </recommendedName>
</protein>
<dbReference type="SUPFAM" id="SSF54427">
    <property type="entry name" value="NTF2-like"/>
    <property type="match status" value="1"/>
</dbReference>
<feature type="compositionally biased region" description="Polar residues" evidence="1">
    <location>
        <begin position="1"/>
        <end position="10"/>
    </location>
</feature>
<evidence type="ECO:0000313" key="4">
    <source>
        <dbReference type="Proteomes" id="UP000006906"/>
    </source>
</evidence>
<sequence>MASLSATSRNGVARGAHSAQRPAPATLPRSRMSLVARASAAEPARRDVLKAVAGGMAAVSLGAFAPAPVSAASGAAATIQEAYGAFGQFAATGEYSPLESYFGDGVKWVSTVNGGYTGKGKADVARFFTWVRSVNDVSKFQPVKFVEQGNSVAVLVNMAGKGKLTGKPYDGYISHFFVVENGKITDFLEVAGADVSNAVGTTPFPKA</sequence>
<dbReference type="PANTHER" id="PTHR41252:SF1">
    <property type="entry name" value="BLR2505 PROTEIN"/>
    <property type="match status" value="1"/>
</dbReference>
<dbReference type="InterPro" id="IPR037401">
    <property type="entry name" value="SnoaL-like"/>
</dbReference>
<dbReference type="Proteomes" id="UP000006906">
    <property type="component" value="Chromosome 14"/>
</dbReference>
<dbReference type="InterPro" id="IPR032710">
    <property type="entry name" value="NTF2-like_dom_sf"/>
</dbReference>
<feature type="domain" description="SnoaL-like" evidence="2">
    <location>
        <begin position="91"/>
        <end position="186"/>
    </location>
</feature>
<dbReference type="PANTHER" id="PTHR41252">
    <property type="entry name" value="BLR2505 PROTEIN"/>
    <property type="match status" value="1"/>
</dbReference>
<dbReference type="Gene3D" id="3.10.450.50">
    <property type="match status" value="1"/>
</dbReference>
<accession>A0A2K3CYL3</accession>
<dbReference type="ExpressionAtlas" id="A0A2K3CYL3">
    <property type="expression patterns" value="baseline"/>
</dbReference>
<dbReference type="OrthoDB" id="538402at2759"/>
<evidence type="ECO:0000313" key="3">
    <source>
        <dbReference type="EMBL" id="PNW73375.1"/>
    </source>
</evidence>
<evidence type="ECO:0000259" key="2">
    <source>
        <dbReference type="Pfam" id="PF12680"/>
    </source>
</evidence>
<dbReference type="GeneID" id="5726911"/>
<evidence type="ECO:0000256" key="1">
    <source>
        <dbReference type="SAM" id="MobiDB-lite"/>
    </source>
</evidence>
<name>A0A2K3CYL3_CHLRE</name>